<dbReference type="GO" id="GO:0032259">
    <property type="term" value="P:methylation"/>
    <property type="evidence" value="ECO:0007669"/>
    <property type="project" value="UniProtKB-KW"/>
</dbReference>
<keyword evidence="4" id="KW-1185">Reference proteome</keyword>
<dbReference type="CDD" id="cd02440">
    <property type="entry name" value="AdoMet_MTases"/>
    <property type="match status" value="1"/>
</dbReference>
<dbReference type="SUPFAM" id="SSF53335">
    <property type="entry name" value="S-adenosyl-L-methionine-dependent methyltransferases"/>
    <property type="match status" value="1"/>
</dbReference>
<dbReference type="Gene3D" id="3.40.50.150">
    <property type="entry name" value="Vaccinia Virus protein VP39"/>
    <property type="match status" value="1"/>
</dbReference>
<comment type="caution">
    <text evidence="3">The sequence shown here is derived from an EMBL/GenBank/DDBJ whole genome shotgun (WGS) entry which is preliminary data.</text>
</comment>
<reference evidence="3" key="1">
    <citation type="journal article" date="2023" name="Mol. Phylogenet. Evol.">
        <title>Genome-scale phylogeny and comparative genomics of the fungal order Sordariales.</title>
        <authorList>
            <person name="Hensen N."/>
            <person name="Bonometti L."/>
            <person name="Westerberg I."/>
            <person name="Brannstrom I.O."/>
            <person name="Guillou S."/>
            <person name="Cros-Aarteil S."/>
            <person name="Calhoun S."/>
            <person name="Haridas S."/>
            <person name="Kuo A."/>
            <person name="Mondo S."/>
            <person name="Pangilinan J."/>
            <person name="Riley R."/>
            <person name="LaButti K."/>
            <person name="Andreopoulos B."/>
            <person name="Lipzen A."/>
            <person name="Chen C."/>
            <person name="Yan M."/>
            <person name="Daum C."/>
            <person name="Ng V."/>
            <person name="Clum A."/>
            <person name="Steindorff A."/>
            <person name="Ohm R.A."/>
            <person name="Martin F."/>
            <person name="Silar P."/>
            <person name="Natvig D.O."/>
            <person name="Lalanne C."/>
            <person name="Gautier V."/>
            <person name="Ament-Velasquez S.L."/>
            <person name="Kruys A."/>
            <person name="Hutchinson M.I."/>
            <person name="Powell A.J."/>
            <person name="Barry K."/>
            <person name="Miller A.N."/>
            <person name="Grigoriev I.V."/>
            <person name="Debuchy R."/>
            <person name="Gladieux P."/>
            <person name="Hiltunen Thoren M."/>
            <person name="Johannesson H."/>
        </authorList>
    </citation>
    <scope>NUCLEOTIDE SEQUENCE</scope>
    <source>
        <strain evidence="3">CBS 333.67</strain>
    </source>
</reference>
<organism evidence="3 4">
    <name type="scientific">Chaetomium strumarium</name>
    <dbReference type="NCBI Taxonomy" id="1170767"/>
    <lineage>
        <taxon>Eukaryota</taxon>
        <taxon>Fungi</taxon>
        <taxon>Dikarya</taxon>
        <taxon>Ascomycota</taxon>
        <taxon>Pezizomycotina</taxon>
        <taxon>Sordariomycetes</taxon>
        <taxon>Sordariomycetidae</taxon>
        <taxon>Sordariales</taxon>
        <taxon>Chaetomiaceae</taxon>
        <taxon>Chaetomium</taxon>
    </lineage>
</organism>
<dbReference type="GeneID" id="87882252"/>
<feature type="compositionally biased region" description="Polar residues" evidence="2">
    <location>
        <begin position="125"/>
        <end position="152"/>
    </location>
</feature>
<dbReference type="InterPro" id="IPR029063">
    <property type="entry name" value="SAM-dependent_MTases_sf"/>
</dbReference>
<dbReference type="PANTHER" id="PTHR43591:SF10">
    <property type="entry name" value="ABC TRANSMEMBRANE TYPE-1 DOMAIN-CONTAINING PROTEIN-RELATED"/>
    <property type="match status" value="1"/>
</dbReference>
<dbReference type="EMBL" id="JAUDZG010000006">
    <property type="protein sequence ID" value="KAK3303212.1"/>
    <property type="molecule type" value="Genomic_DNA"/>
</dbReference>
<sequence length="449" mass="49806">MPGAPTMGSENRTAHPDTDWNTRPSSSSTHITVGMHSTPEEDLYAEAEAMQATMREALHQPKRKATPTATSNPTSPSTSPSRRAARNGVLHPSSSTTTTAAAAADKPQTSATHINGSDPPDTDHQSTTSPSEQQATPCSFDSDTSKYPASMTSSVRDHVYEGGLRYHAYRAGKYAFPNDEVEQNRDDMKHTMTLMLCHGAYFYAPVEDVLEEGAEVLDLGTGTGIWAMELGDRYPNTTITGIDLSPIQPNFVPENVHFFVDDFEEEWVDPENKYDYIHIRHTLHSVRDPKLLLERALRHLKPGGYFECAELLYSPQCDDDTLTPSTPYALRDWMNYVGAGMRVLGSDPHAILPLPEQMKAAGFADVQRTTHKCPVGVWPRDKRLRFCGLFLRTALMDGLRGTSRRPLLALGWTQLQIEMFLVDVRKALMDAGVHSYLALHVVHGRKPVS</sequence>
<feature type="compositionally biased region" description="Polar residues" evidence="2">
    <location>
        <begin position="21"/>
        <end position="31"/>
    </location>
</feature>
<evidence type="ECO:0000313" key="4">
    <source>
        <dbReference type="Proteomes" id="UP001273166"/>
    </source>
</evidence>
<feature type="compositionally biased region" description="Low complexity" evidence="2">
    <location>
        <begin position="93"/>
        <end position="112"/>
    </location>
</feature>
<protein>
    <submittedName>
        <fullName evidence="3">S-adenosyl-L-methionine-dependent methyltransferase</fullName>
    </submittedName>
</protein>
<dbReference type="PANTHER" id="PTHR43591">
    <property type="entry name" value="METHYLTRANSFERASE"/>
    <property type="match status" value="1"/>
</dbReference>
<dbReference type="GO" id="GO:0008168">
    <property type="term" value="F:methyltransferase activity"/>
    <property type="evidence" value="ECO:0007669"/>
    <property type="project" value="UniProtKB-KW"/>
</dbReference>
<evidence type="ECO:0000256" key="2">
    <source>
        <dbReference type="SAM" id="MobiDB-lite"/>
    </source>
</evidence>
<dbReference type="Pfam" id="PF13489">
    <property type="entry name" value="Methyltransf_23"/>
    <property type="match status" value="1"/>
</dbReference>
<dbReference type="Proteomes" id="UP001273166">
    <property type="component" value="Unassembled WGS sequence"/>
</dbReference>
<gene>
    <name evidence="3" type="ORF">B0T15DRAFT_267277</name>
</gene>
<keyword evidence="3" id="KW-0808">Transferase</keyword>
<feature type="compositionally biased region" description="Low complexity" evidence="2">
    <location>
        <begin position="66"/>
        <end position="82"/>
    </location>
</feature>
<comment type="similarity">
    <text evidence="1">Belongs to the methyltransferase superfamily. LaeA methyltransferase family.</text>
</comment>
<feature type="region of interest" description="Disordered" evidence="2">
    <location>
        <begin position="1"/>
        <end position="152"/>
    </location>
</feature>
<evidence type="ECO:0000313" key="3">
    <source>
        <dbReference type="EMBL" id="KAK3303212.1"/>
    </source>
</evidence>
<reference evidence="3" key="2">
    <citation type="submission" date="2023-06" db="EMBL/GenBank/DDBJ databases">
        <authorList>
            <consortium name="Lawrence Berkeley National Laboratory"/>
            <person name="Mondo S.J."/>
            <person name="Hensen N."/>
            <person name="Bonometti L."/>
            <person name="Westerberg I."/>
            <person name="Brannstrom I.O."/>
            <person name="Guillou S."/>
            <person name="Cros-Aarteil S."/>
            <person name="Calhoun S."/>
            <person name="Haridas S."/>
            <person name="Kuo A."/>
            <person name="Pangilinan J."/>
            <person name="Riley R."/>
            <person name="Labutti K."/>
            <person name="Andreopoulos B."/>
            <person name="Lipzen A."/>
            <person name="Chen C."/>
            <person name="Yanf M."/>
            <person name="Daum C."/>
            <person name="Ng V."/>
            <person name="Clum A."/>
            <person name="Steindorff A."/>
            <person name="Ohm R."/>
            <person name="Martin F."/>
            <person name="Silar P."/>
            <person name="Natvig D."/>
            <person name="Lalanne C."/>
            <person name="Gautier V."/>
            <person name="Ament-Velasquez S.L."/>
            <person name="Kruys A."/>
            <person name="Hutchinson M.I."/>
            <person name="Powell A.J."/>
            <person name="Barry K."/>
            <person name="Miller A.N."/>
            <person name="Grigoriev I.V."/>
            <person name="Debuchy R."/>
            <person name="Gladieux P."/>
            <person name="Thoren M.H."/>
            <person name="Johannesson H."/>
        </authorList>
    </citation>
    <scope>NUCLEOTIDE SEQUENCE</scope>
    <source>
        <strain evidence="3">CBS 333.67</strain>
    </source>
</reference>
<dbReference type="RefSeq" id="XP_062718992.1">
    <property type="nucleotide sequence ID" value="XM_062863423.1"/>
</dbReference>
<accession>A0AAJ0LZ97</accession>
<keyword evidence="3" id="KW-0489">Methyltransferase</keyword>
<name>A0AAJ0LZ97_9PEZI</name>
<evidence type="ECO:0000256" key="1">
    <source>
        <dbReference type="ARBA" id="ARBA00038158"/>
    </source>
</evidence>
<proteinExistence type="inferred from homology"/>
<dbReference type="AlphaFoldDB" id="A0AAJ0LZ97"/>